<gene>
    <name evidence="1" type="primary">ORF209400</name>
</gene>
<evidence type="ECO:0000313" key="1">
    <source>
        <dbReference type="EMBL" id="CEK95907.1"/>
    </source>
</evidence>
<proteinExistence type="predicted"/>
<reference evidence="1" key="1">
    <citation type="submission" date="2014-12" db="EMBL/GenBank/DDBJ databases">
        <title>Insight into the proteome of Arion vulgaris.</title>
        <authorList>
            <person name="Aradska J."/>
            <person name="Bulat T."/>
            <person name="Smidak R."/>
            <person name="Sarate P."/>
            <person name="Gangsoo J."/>
            <person name="Sialana F."/>
            <person name="Bilban M."/>
            <person name="Lubec G."/>
        </authorList>
    </citation>
    <scope>NUCLEOTIDE SEQUENCE</scope>
    <source>
        <tissue evidence="1">Skin</tissue>
    </source>
</reference>
<name>A0A0B7BSP1_9EUPU</name>
<organism evidence="1">
    <name type="scientific">Arion vulgaris</name>
    <dbReference type="NCBI Taxonomy" id="1028688"/>
    <lineage>
        <taxon>Eukaryota</taxon>
        <taxon>Metazoa</taxon>
        <taxon>Spiralia</taxon>
        <taxon>Lophotrochozoa</taxon>
        <taxon>Mollusca</taxon>
        <taxon>Gastropoda</taxon>
        <taxon>Heterobranchia</taxon>
        <taxon>Euthyneura</taxon>
        <taxon>Panpulmonata</taxon>
        <taxon>Eupulmonata</taxon>
        <taxon>Stylommatophora</taxon>
        <taxon>Helicina</taxon>
        <taxon>Arionoidea</taxon>
        <taxon>Arionidae</taxon>
        <taxon>Arion</taxon>
    </lineage>
</organism>
<feature type="non-terminal residue" evidence="1">
    <location>
        <position position="1"/>
    </location>
</feature>
<sequence>VHKELNLESKSLYICTTILNSAIRYKEMNASYRPFNNNKVIVKRKKSRGKKKRTWFMIREKNEL</sequence>
<dbReference type="EMBL" id="HACG01049042">
    <property type="protein sequence ID" value="CEK95907.1"/>
    <property type="molecule type" value="Transcribed_RNA"/>
</dbReference>
<accession>A0A0B7BSP1</accession>
<dbReference type="AlphaFoldDB" id="A0A0B7BSP1"/>
<protein>
    <submittedName>
        <fullName evidence="1">Uncharacterized protein</fullName>
    </submittedName>
</protein>